<gene>
    <name evidence="2" type="ORF">F4560_003075</name>
</gene>
<comment type="caution">
    <text evidence="2">The sequence shown here is derived from an EMBL/GenBank/DDBJ whole genome shotgun (WGS) entry which is preliminary data.</text>
</comment>
<accession>A0A7W9M0Z9</accession>
<dbReference type="Proteomes" id="UP000552097">
    <property type="component" value="Unassembled WGS sequence"/>
</dbReference>
<dbReference type="EMBL" id="JACHMO010000001">
    <property type="protein sequence ID" value="MBB5803307.1"/>
    <property type="molecule type" value="Genomic_DNA"/>
</dbReference>
<evidence type="ECO:0000256" key="1">
    <source>
        <dbReference type="SAM" id="MobiDB-lite"/>
    </source>
</evidence>
<protein>
    <submittedName>
        <fullName evidence="2">Uncharacterized protein</fullName>
    </submittedName>
</protein>
<sequence length="62" mass="6918">MPTSGRGALTRNMINHWQSRYDEYGAVPGYCYIPNRSPGRHRRSGGRNPGSSRVRTSPTVVV</sequence>
<name>A0A7W9M0Z9_9PSEU</name>
<evidence type="ECO:0000313" key="2">
    <source>
        <dbReference type="EMBL" id="MBB5803307.1"/>
    </source>
</evidence>
<keyword evidence="3" id="KW-1185">Reference proteome</keyword>
<feature type="region of interest" description="Disordered" evidence="1">
    <location>
        <begin position="35"/>
        <end position="62"/>
    </location>
</feature>
<organism evidence="2 3">
    <name type="scientific">Saccharothrix ecbatanensis</name>
    <dbReference type="NCBI Taxonomy" id="1105145"/>
    <lineage>
        <taxon>Bacteria</taxon>
        <taxon>Bacillati</taxon>
        <taxon>Actinomycetota</taxon>
        <taxon>Actinomycetes</taxon>
        <taxon>Pseudonocardiales</taxon>
        <taxon>Pseudonocardiaceae</taxon>
        <taxon>Saccharothrix</taxon>
    </lineage>
</organism>
<proteinExistence type="predicted"/>
<feature type="compositionally biased region" description="Low complexity" evidence="1">
    <location>
        <begin position="49"/>
        <end position="62"/>
    </location>
</feature>
<evidence type="ECO:0000313" key="3">
    <source>
        <dbReference type="Proteomes" id="UP000552097"/>
    </source>
</evidence>
<dbReference type="AlphaFoldDB" id="A0A7W9M0Z9"/>
<reference evidence="2 3" key="1">
    <citation type="submission" date="2020-08" db="EMBL/GenBank/DDBJ databases">
        <title>Sequencing the genomes of 1000 actinobacteria strains.</title>
        <authorList>
            <person name="Klenk H.-P."/>
        </authorList>
    </citation>
    <scope>NUCLEOTIDE SEQUENCE [LARGE SCALE GENOMIC DNA]</scope>
    <source>
        <strain evidence="2 3">DSM 45486</strain>
    </source>
</reference>